<dbReference type="PANTHER" id="PTHR44858:SF1">
    <property type="entry name" value="UDP-N-ACETYLGLUCOSAMINE--PEPTIDE N-ACETYLGLUCOSAMINYLTRANSFERASE SPINDLY-RELATED"/>
    <property type="match status" value="1"/>
</dbReference>
<dbReference type="RefSeq" id="WP_148744979.1">
    <property type="nucleotide sequence ID" value="NZ_VSTH01000178.1"/>
</dbReference>
<dbReference type="InterPro" id="IPR050498">
    <property type="entry name" value="Ycf3"/>
</dbReference>
<dbReference type="PROSITE" id="PS50005">
    <property type="entry name" value="TPR"/>
    <property type="match status" value="2"/>
</dbReference>
<keyword evidence="6" id="KW-1185">Reference proteome</keyword>
<evidence type="ECO:0000256" key="2">
    <source>
        <dbReference type="ARBA" id="ARBA00022803"/>
    </source>
</evidence>
<gene>
    <name evidence="5" type="ORF">FXV83_38000</name>
</gene>
<dbReference type="InterPro" id="IPR011990">
    <property type="entry name" value="TPR-like_helical_dom_sf"/>
</dbReference>
<keyword evidence="2 3" id="KW-0802">TPR repeat</keyword>
<dbReference type="SUPFAM" id="SSF48452">
    <property type="entry name" value="TPR-like"/>
    <property type="match status" value="1"/>
</dbReference>
<dbReference type="SMART" id="SM00028">
    <property type="entry name" value="TPR"/>
    <property type="match status" value="2"/>
</dbReference>
<evidence type="ECO:0000256" key="4">
    <source>
        <dbReference type="SAM" id="MobiDB-lite"/>
    </source>
</evidence>
<name>A0A5S4YMA8_9BRAD</name>
<evidence type="ECO:0000256" key="3">
    <source>
        <dbReference type="PROSITE-ProRule" id="PRU00339"/>
    </source>
</evidence>
<dbReference type="PANTHER" id="PTHR44858">
    <property type="entry name" value="TETRATRICOPEPTIDE REPEAT PROTEIN 6"/>
    <property type="match status" value="1"/>
</dbReference>
<dbReference type="PROSITE" id="PS50293">
    <property type="entry name" value="TPR_REGION"/>
    <property type="match status" value="1"/>
</dbReference>
<protein>
    <submittedName>
        <fullName evidence="5">Tetratricopeptide repeat protein</fullName>
    </submittedName>
</protein>
<sequence>MSDGVQKSIENDLDAQIAELTAAISRNPRDLKAYRQRGLLKARMRRYDDALNDFNRTLALDPNDAHAYGLRALVWARKGDRDRALVDFDEAIRLAPQNGELYRSHRDRVLAESSRAPIEGGDFSILKNPFVLLGLPPTAAPALVKEAYEDAVEDEVDDVDVLMRAQQTLMTPRLRIEAEVGGFLDVDPRLTSQIVSNIRVGATIDEISEQLGKLHSLPRSNVIAHYGSALPLEMAGLCELIAAQATVTPGAVCDAINDVREEIALGRVDREQVSEALSKLLDRQTKAVIERLGFSDGATDLFDRFVSKITADAYSPTLFRLDVYVRTFAQIIAPELSKRSEAIEAACEAIKKSPKSQSCRAKLDTALQSWISLLRPVQSYEIHRQREDATTREMYIKVRDLALWLANEKKEFESAGKVVEIATGVFGHLPRAAAQMKEEAAQLLDLRNEQLAEEILTPLLQACEAANKSHRAIESELLRAGFGPGSTGSVKALFDKFATAVGSTAKLPFSDAPWRLVREVAISLNNDSSAPRAAENLLQGILDFADHKPPTAEMIKALREDQRVVRKNQVEADLGKSLQAEKWGEAEKLAERLLTLETDEENLKSARQIRETVSAKHKAVVRTRWFWGIAAAGVLIWIVASNDNNRSGTTNYRPSPPSYSATTNSPTTMTRNDAFVPGDTSETMPAVGSGLSLSRSNIRYCSYQGIRLEAARSMITTESQRQGFNTGIDDFNSRCSNYRYRQSDKNAVDAELPGKRYALDAEGRALAATWQSNSLPRPRVNR</sequence>
<comment type="caution">
    <text evidence="5">The sequence shown here is derived from an EMBL/GenBank/DDBJ whole genome shotgun (WGS) entry which is preliminary data.</text>
</comment>
<feature type="repeat" description="TPR" evidence="3">
    <location>
        <begin position="31"/>
        <end position="64"/>
    </location>
</feature>
<evidence type="ECO:0000313" key="5">
    <source>
        <dbReference type="EMBL" id="TYO61479.1"/>
    </source>
</evidence>
<proteinExistence type="predicted"/>
<feature type="repeat" description="TPR" evidence="3">
    <location>
        <begin position="65"/>
        <end position="98"/>
    </location>
</feature>
<reference evidence="5 6" key="1">
    <citation type="submission" date="2019-08" db="EMBL/GenBank/DDBJ databases">
        <title>Bradyrhizobium hipponensis sp. nov., a rhizobium isolated from a Lupinus angustifolius root nodule in Tunisia.</title>
        <authorList>
            <person name="Off K."/>
            <person name="Rejili M."/>
            <person name="Mars M."/>
            <person name="Brachmann A."/>
            <person name="Marin M."/>
        </authorList>
    </citation>
    <scope>NUCLEOTIDE SEQUENCE [LARGE SCALE GENOMIC DNA]</scope>
    <source>
        <strain evidence="6">aSej3</strain>
    </source>
</reference>
<dbReference type="Proteomes" id="UP000324797">
    <property type="component" value="Unassembled WGS sequence"/>
</dbReference>
<evidence type="ECO:0000313" key="6">
    <source>
        <dbReference type="Proteomes" id="UP000324797"/>
    </source>
</evidence>
<keyword evidence="1" id="KW-0677">Repeat</keyword>
<dbReference type="Gene3D" id="1.25.40.10">
    <property type="entry name" value="Tetratricopeptide repeat domain"/>
    <property type="match status" value="1"/>
</dbReference>
<accession>A0A5S4YMA8</accession>
<evidence type="ECO:0000256" key="1">
    <source>
        <dbReference type="ARBA" id="ARBA00022737"/>
    </source>
</evidence>
<dbReference type="EMBL" id="VSTH01000178">
    <property type="protein sequence ID" value="TYO61479.1"/>
    <property type="molecule type" value="Genomic_DNA"/>
</dbReference>
<organism evidence="5 6">
    <name type="scientific">Bradyrhizobium hipponense</name>
    <dbReference type="NCBI Taxonomy" id="2605638"/>
    <lineage>
        <taxon>Bacteria</taxon>
        <taxon>Pseudomonadati</taxon>
        <taxon>Pseudomonadota</taxon>
        <taxon>Alphaproteobacteria</taxon>
        <taxon>Hyphomicrobiales</taxon>
        <taxon>Nitrobacteraceae</taxon>
        <taxon>Bradyrhizobium</taxon>
    </lineage>
</organism>
<dbReference type="AlphaFoldDB" id="A0A5S4YMA8"/>
<dbReference type="InterPro" id="IPR019734">
    <property type="entry name" value="TPR_rpt"/>
</dbReference>
<feature type="region of interest" description="Disordered" evidence="4">
    <location>
        <begin position="647"/>
        <end position="670"/>
    </location>
</feature>